<gene>
    <name evidence="2" type="ORF">B0H15DRAFT_964216</name>
</gene>
<feature type="compositionally biased region" description="Basic residues" evidence="1">
    <location>
        <begin position="120"/>
        <end position="140"/>
    </location>
</feature>
<feature type="region of interest" description="Disordered" evidence="1">
    <location>
        <begin position="105"/>
        <end position="236"/>
    </location>
</feature>
<protein>
    <submittedName>
        <fullName evidence="2">Uncharacterized protein</fullName>
    </submittedName>
</protein>
<feature type="compositionally biased region" description="Pro residues" evidence="1">
    <location>
        <begin position="164"/>
        <end position="178"/>
    </location>
</feature>
<accession>A0AAD6XVG2</accession>
<organism evidence="2 3">
    <name type="scientific">Mycena belliarum</name>
    <dbReference type="NCBI Taxonomy" id="1033014"/>
    <lineage>
        <taxon>Eukaryota</taxon>
        <taxon>Fungi</taxon>
        <taxon>Dikarya</taxon>
        <taxon>Basidiomycota</taxon>
        <taxon>Agaricomycotina</taxon>
        <taxon>Agaricomycetes</taxon>
        <taxon>Agaricomycetidae</taxon>
        <taxon>Agaricales</taxon>
        <taxon>Marasmiineae</taxon>
        <taxon>Mycenaceae</taxon>
        <taxon>Mycena</taxon>
    </lineage>
</organism>
<dbReference type="AlphaFoldDB" id="A0AAD6XVG2"/>
<proteinExistence type="predicted"/>
<sequence length="489" mass="52103">MLQSRPRRLKREAYAALPSPQRRLCPLVARRLEPRKRCDFAASRKGFIQYLRGASRRSLQLPAGATLQTTPLTHLECPDPDARRLRCLLAGGYLRPYPPPCDPRAALAAPPALPSPPPPRKPRAHSVRQRPSRTRHRTRSVPRADVPHVAAPSRPQVPTHLRTPPSPHPAPARSPAPLPQLRKSPPHAAPRNVLAVPTSTCALPTPMPPPFSSRAPTRSLPLPRSLPSPTPSSLPALSALATTRHGERLAALRHCAQGPRPPRRRRNPTDADLGAPWTCSGVGSRGSVRAARALAALALKSHGLDADTASRAGRTPPPLSPAYADDAQRCRAAQAGPSRAALRERAQSSLGAAEPPSARRQTWRAKTAQLTNRDESRAGTVLGAAKPRSAREHEALSGSNSPYGAGRSGVESRPGQSARDGPSARPIRKRPQSSRIALGAANQRSAREHEALAGSNLPYAPVAAASNRAGSPANAPALCEPTQSTPYRA</sequence>
<reference evidence="2" key="1">
    <citation type="submission" date="2023-03" db="EMBL/GenBank/DDBJ databases">
        <title>Massive genome expansion in bonnet fungi (Mycena s.s.) driven by repeated elements and novel gene families across ecological guilds.</title>
        <authorList>
            <consortium name="Lawrence Berkeley National Laboratory"/>
            <person name="Harder C.B."/>
            <person name="Miyauchi S."/>
            <person name="Viragh M."/>
            <person name="Kuo A."/>
            <person name="Thoen E."/>
            <person name="Andreopoulos B."/>
            <person name="Lu D."/>
            <person name="Skrede I."/>
            <person name="Drula E."/>
            <person name="Henrissat B."/>
            <person name="Morin E."/>
            <person name="Kohler A."/>
            <person name="Barry K."/>
            <person name="LaButti K."/>
            <person name="Morin E."/>
            <person name="Salamov A."/>
            <person name="Lipzen A."/>
            <person name="Mereny Z."/>
            <person name="Hegedus B."/>
            <person name="Baldrian P."/>
            <person name="Stursova M."/>
            <person name="Weitz H."/>
            <person name="Taylor A."/>
            <person name="Grigoriev I.V."/>
            <person name="Nagy L.G."/>
            <person name="Martin F."/>
            <person name="Kauserud H."/>
        </authorList>
    </citation>
    <scope>NUCLEOTIDE SEQUENCE</scope>
    <source>
        <strain evidence="2">CBHHK173m</strain>
    </source>
</reference>
<feature type="region of interest" description="Disordered" evidence="1">
    <location>
        <begin position="307"/>
        <end position="453"/>
    </location>
</feature>
<keyword evidence="3" id="KW-1185">Reference proteome</keyword>
<name>A0AAD6XVG2_9AGAR</name>
<feature type="region of interest" description="Disordered" evidence="1">
    <location>
        <begin position="465"/>
        <end position="489"/>
    </location>
</feature>
<evidence type="ECO:0000256" key="1">
    <source>
        <dbReference type="SAM" id="MobiDB-lite"/>
    </source>
</evidence>
<dbReference type="EMBL" id="JARJCN010000012">
    <property type="protein sequence ID" value="KAJ7095677.1"/>
    <property type="molecule type" value="Genomic_DNA"/>
</dbReference>
<evidence type="ECO:0000313" key="2">
    <source>
        <dbReference type="EMBL" id="KAJ7095677.1"/>
    </source>
</evidence>
<feature type="compositionally biased region" description="Low complexity" evidence="1">
    <location>
        <begin position="212"/>
        <end position="223"/>
    </location>
</feature>
<evidence type="ECO:0000313" key="3">
    <source>
        <dbReference type="Proteomes" id="UP001222325"/>
    </source>
</evidence>
<feature type="compositionally biased region" description="Low complexity" evidence="1">
    <location>
        <begin position="322"/>
        <end position="335"/>
    </location>
</feature>
<dbReference type="Proteomes" id="UP001222325">
    <property type="component" value="Unassembled WGS sequence"/>
</dbReference>
<comment type="caution">
    <text evidence="2">The sequence shown here is derived from an EMBL/GenBank/DDBJ whole genome shotgun (WGS) entry which is preliminary data.</text>
</comment>